<organism evidence="2 3">
    <name type="scientific">Crenothrix polyspora</name>
    <dbReference type="NCBI Taxonomy" id="360316"/>
    <lineage>
        <taxon>Bacteria</taxon>
        <taxon>Pseudomonadati</taxon>
        <taxon>Pseudomonadota</taxon>
        <taxon>Gammaproteobacteria</taxon>
        <taxon>Methylococcales</taxon>
        <taxon>Crenotrichaceae</taxon>
        <taxon>Crenothrix</taxon>
    </lineage>
</organism>
<dbReference type="AlphaFoldDB" id="A0A1R4GZV8"/>
<keyword evidence="1" id="KW-0732">Signal</keyword>
<evidence type="ECO:0000313" key="3">
    <source>
        <dbReference type="Proteomes" id="UP000195442"/>
    </source>
</evidence>
<dbReference type="EMBL" id="FUKJ01000024">
    <property type="protein sequence ID" value="SJM89533.1"/>
    <property type="molecule type" value="Genomic_DNA"/>
</dbReference>
<dbReference type="SUPFAM" id="SSF53800">
    <property type="entry name" value="Chelatase"/>
    <property type="match status" value="1"/>
</dbReference>
<accession>A0A1R4GZV8</accession>
<evidence type="ECO:0000256" key="1">
    <source>
        <dbReference type="SAM" id="SignalP"/>
    </source>
</evidence>
<evidence type="ECO:0008006" key="4">
    <source>
        <dbReference type="Google" id="ProtNLM"/>
    </source>
</evidence>
<reference evidence="3" key="1">
    <citation type="submission" date="2017-02" db="EMBL/GenBank/DDBJ databases">
        <authorList>
            <person name="Daims H."/>
        </authorList>
    </citation>
    <scope>NUCLEOTIDE SEQUENCE [LARGE SCALE GENOMIC DNA]</scope>
</reference>
<name>A0A1R4GZV8_9GAMM</name>
<feature type="signal peptide" evidence="1">
    <location>
        <begin position="1"/>
        <end position="31"/>
    </location>
</feature>
<dbReference type="Proteomes" id="UP000195442">
    <property type="component" value="Unassembled WGS sequence"/>
</dbReference>
<sequence>MRNAKKPTLCKVTVFSTLFATALLQPCFSSANQMNGDETIRQPIAMSQKITPNRIGVLVYTHGVPNDPLRFNPDNDKITAIENDLEKFIRIPSEKILHMPYTWDFGLMSLDKSGVKYSILLYTDMFGPDSTVIHNVTRIFAGIENVDTCPGLLINESNSGSLDSSGHTNYTKTVQKYGPICSYMGAITIPAPKFTDSTIILAEPARPDHPILREIFVKQVKSVSQKPKNEIIVFVGHGAKKDFNDEAQKKELSNAANYAERKLGFLGSIGVTAREDWPSLSDVAVPKAVSEIKSLLNNTGAKNVILVPATGGHDFNMIAEALDKEGIPYVSAPKTLPLGEMEFRKWALNTTRETINFIKREKPTKSTITPYWNRTYNNQ</sequence>
<feature type="chain" id="PRO_5010276311" description="Sirohydrochlorin cobaltochelatase" evidence="1">
    <location>
        <begin position="32"/>
        <end position="379"/>
    </location>
</feature>
<proteinExistence type="predicted"/>
<protein>
    <recommendedName>
        <fullName evidence="4">Sirohydrochlorin cobaltochelatase</fullName>
    </recommendedName>
</protein>
<gene>
    <name evidence="2" type="ORF">CRENPOLYSF2_120010</name>
</gene>
<keyword evidence="3" id="KW-1185">Reference proteome</keyword>
<evidence type="ECO:0000313" key="2">
    <source>
        <dbReference type="EMBL" id="SJM89533.1"/>
    </source>
</evidence>